<feature type="modified residue" description="N6-(pyridoxal phosphate)lysine" evidence="5">
    <location>
        <position position="211"/>
    </location>
</feature>
<protein>
    <submittedName>
        <fullName evidence="7">O-acetylhomoserine aminocarboxypropyltransferase</fullName>
    </submittedName>
</protein>
<reference evidence="7 8" key="1">
    <citation type="journal article" date="2016" name="Nat. Commun.">
        <title>Thousands of microbial genomes shed light on interconnected biogeochemical processes in an aquifer system.</title>
        <authorList>
            <person name="Anantharaman K."/>
            <person name="Brown C.T."/>
            <person name="Hug L.A."/>
            <person name="Sharon I."/>
            <person name="Castelle C.J."/>
            <person name="Probst A.J."/>
            <person name="Thomas B.C."/>
            <person name="Singh A."/>
            <person name="Wilkins M.J."/>
            <person name="Karaoz U."/>
            <person name="Brodie E.L."/>
            <person name="Williams K.H."/>
            <person name="Hubbard S.S."/>
            <person name="Banfield J.F."/>
        </authorList>
    </citation>
    <scope>NUCLEOTIDE SEQUENCE [LARGE SCALE GENOMIC DNA]</scope>
</reference>
<dbReference type="NCBIfam" id="TIGR01326">
    <property type="entry name" value="OAH_OAS_sulfhy"/>
    <property type="match status" value="1"/>
</dbReference>
<dbReference type="SUPFAM" id="SSF53383">
    <property type="entry name" value="PLP-dependent transferases"/>
    <property type="match status" value="1"/>
</dbReference>
<dbReference type="GO" id="GO:0030170">
    <property type="term" value="F:pyridoxal phosphate binding"/>
    <property type="evidence" value="ECO:0007669"/>
    <property type="project" value="InterPro"/>
</dbReference>
<dbReference type="InterPro" id="IPR006235">
    <property type="entry name" value="OAc-hSer/O-AcSer_sulfhydrylase"/>
</dbReference>
<evidence type="ECO:0000256" key="2">
    <source>
        <dbReference type="ARBA" id="ARBA00009077"/>
    </source>
</evidence>
<dbReference type="InterPro" id="IPR015424">
    <property type="entry name" value="PyrdxlP-dep_Trfase"/>
</dbReference>
<evidence type="ECO:0000256" key="4">
    <source>
        <dbReference type="ARBA" id="ARBA00022898"/>
    </source>
</evidence>
<keyword evidence="4 5" id="KW-0663">Pyridoxal phosphate</keyword>
<dbReference type="PIRSF" id="PIRSF001434">
    <property type="entry name" value="CGS"/>
    <property type="match status" value="1"/>
</dbReference>
<proteinExistence type="inferred from homology"/>
<dbReference type="InterPro" id="IPR015422">
    <property type="entry name" value="PyrdxlP-dep_Trfase_small"/>
</dbReference>
<evidence type="ECO:0000256" key="6">
    <source>
        <dbReference type="RuleBase" id="RU362118"/>
    </source>
</evidence>
<gene>
    <name evidence="7" type="ORF">A2Y62_03315</name>
</gene>
<comment type="caution">
    <text evidence="7">The sequence shown here is derived from an EMBL/GenBank/DDBJ whole genome shotgun (WGS) entry which is preliminary data.</text>
</comment>
<dbReference type="AlphaFoldDB" id="A0A1F5VK70"/>
<evidence type="ECO:0000256" key="5">
    <source>
        <dbReference type="PIRSR" id="PIRSR001434-2"/>
    </source>
</evidence>
<sequence>MNKNHTYHVETLALHAGQEQADPATRARAVPIYQTSSFLFDHAQHAANLFELKEPGFIYSRIMNPTNDVLEQRLTALEGGIGALALASGQAAETIALMTLMKSGDHLVSSNSLYGGTLTLFKSILPRYGIQVSFVDQADPEAFSKAIRDNTKCLYAETIGNPQGDVLDIEKIADIAHAHAIPLVIDNTFATPVLCRPFEWGADIIIHSCTKWIGGHGTSIGGAIIDSGTFDWERSGKFPDFIEPDASYHGLKFWETFKEATFITRARVSSLRPLGPCLSPMNAFLFLQGLETLPLRMERHTQNTLALAKFLSDHKAVAWVRYASLPDSAFNIRALKYTPQGAGSVLTFGLKYGKTAALQFIERVKLASHLANVGDAKTLVLYPAATSHQQLTDEEQRSAGITPDLVRVSVGIEHIEDIIADFDQALDLIL</sequence>
<dbReference type="Gene3D" id="3.40.640.10">
    <property type="entry name" value="Type I PLP-dependent aspartate aminotransferase-like (Major domain)"/>
    <property type="match status" value="1"/>
</dbReference>
<accession>A0A1F5VK70</accession>
<dbReference type="EMBL" id="MFGW01000147">
    <property type="protein sequence ID" value="OGF63832.1"/>
    <property type="molecule type" value="Genomic_DNA"/>
</dbReference>
<dbReference type="FunFam" id="3.40.640.10:FF:000035">
    <property type="entry name" value="O-succinylhomoserine sulfhydrylase"/>
    <property type="match status" value="1"/>
</dbReference>
<dbReference type="GO" id="GO:0004124">
    <property type="term" value="F:cysteine synthase activity"/>
    <property type="evidence" value="ECO:0007669"/>
    <property type="project" value="TreeGrafter"/>
</dbReference>
<dbReference type="STRING" id="1817863.A2Y62_03315"/>
<evidence type="ECO:0000256" key="3">
    <source>
        <dbReference type="ARBA" id="ARBA00022679"/>
    </source>
</evidence>
<dbReference type="InterPro" id="IPR000277">
    <property type="entry name" value="Cys/Met-Metab_PyrdxlP-dep_enz"/>
</dbReference>
<dbReference type="GO" id="GO:0006535">
    <property type="term" value="P:cysteine biosynthetic process from serine"/>
    <property type="evidence" value="ECO:0007669"/>
    <property type="project" value="TreeGrafter"/>
</dbReference>
<dbReference type="GO" id="GO:0071269">
    <property type="term" value="P:L-homocysteine biosynthetic process"/>
    <property type="evidence" value="ECO:0007669"/>
    <property type="project" value="TreeGrafter"/>
</dbReference>
<comment type="cofactor">
    <cofactor evidence="1 6">
        <name>pyridoxal 5'-phosphate</name>
        <dbReference type="ChEBI" id="CHEBI:597326"/>
    </cofactor>
</comment>
<dbReference type="GO" id="GO:0019346">
    <property type="term" value="P:transsulfuration"/>
    <property type="evidence" value="ECO:0007669"/>
    <property type="project" value="InterPro"/>
</dbReference>
<dbReference type="Gene3D" id="3.90.1150.10">
    <property type="entry name" value="Aspartate Aminotransferase, domain 1"/>
    <property type="match status" value="1"/>
</dbReference>
<dbReference type="Pfam" id="PF01053">
    <property type="entry name" value="Cys_Met_Meta_PP"/>
    <property type="match status" value="1"/>
</dbReference>
<evidence type="ECO:0000256" key="1">
    <source>
        <dbReference type="ARBA" id="ARBA00001933"/>
    </source>
</evidence>
<dbReference type="InterPro" id="IPR054542">
    <property type="entry name" value="Cys_met_metab_PP"/>
</dbReference>
<dbReference type="Proteomes" id="UP000178943">
    <property type="component" value="Unassembled WGS sequence"/>
</dbReference>
<dbReference type="PROSITE" id="PS00868">
    <property type="entry name" value="CYS_MET_METAB_PP"/>
    <property type="match status" value="1"/>
</dbReference>
<keyword evidence="3 7" id="KW-0808">Transferase</keyword>
<organism evidence="7 8">
    <name type="scientific">Candidatus Fischerbacteria bacterium RBG_13_37_8</name>
    <dbReference type="NCBI Taxonomy" id="1817863"/>
    <lineage>
        <taxon>Bacteria</taxon>
        <taxon>Candidatus Fischeribacteriota</taxon>
    </lineage>
</organism>
<dbReference type="PANTHER" id="PTHR43797:SF2">
    <property type="entry name" value="HOMOCYSTEINE_CYSTEINE SYNTHASE"/>
    <property type="match status" value="1"/>
</dbReference>
<dbReference type="InterPro" id="IPR015421">
    <property type="entry name" value="PyrdxlP-dep_Trfase_major"/>
</dbReference>
<dbReference type="CDD" id="cd00614">
    <property type="entry name" value="CGS_like"/>
    <property type="match status" value="1"/>
</dbReference>
<evidence type="ECO:0000313" key="7">
    <source>
        <dbReference type="EMBL" id="OGF63832.1"/>
    </source>
</evidence>
<name>A0A1F5VK70_9BACT</name>
<dbReference type="GO" id="GO:0005737">
    <property type="term" value="C:cytoplasm"/>
    <property type="evidence" value="ECO:0007669"/>
    <property type="project" value="TreeGrafter"/>
</dbReference>
<dbReference type="PANTHER" id="PTHR43797">
    <property type="entry name" value="HOMOCYSTEINE/CYSTEINE SYNTHASE"/>
    <property type="match status" value="1"/>
</dbReference>
<evidence type="ECO:0000313" key="8">
    <source>
        <dbReference type="Proteomes" id="UP000178943"/>
    </source>
</evidence>
<comment type="similarity">
    <text evidence="2 6">Belongs to the trans-sulfuration enzymes family.</text>
</comment>
<dbReference type="GO" id="GO:0003961">
    <property type="term" value="F:O-acetylhomoserine aminocarboxypropyltransferase activity"/>
    <property type="evidence" value="ECO:0007669"/>
    <property type="project" value="TreeGrafter"/>
</dbReference>